<dbReference type="VEuPathDB" id="FungiDB:RhiirFUN_005991"/>
<name>U9URI0_RHIID</name>
<evidence type="ECO:0000313" key="1">
    <source>
        <dbReference type="EMBL" id="ESA23004.1"/>
    </source>
</evidence>
<dbReference type="HOGENOM" id="CLU_817754_0_0_1"/>
<reference evidence="1" key="1">
    <citation type="submission" date="2013-07" db="EMBL/GenBank/DDBJ databases">
        <title>The genome of an arbuscular mycorrhizal fungus provides insights into the evolution of the oldest plant symbiosis.</title>
        <authorList>
            <consortium name="DOE Joint Genome Institute"/>
            <person name="Tisserant E."/>
            <person name="Malbreil M."/>
            <person name="Kuo A."/>
            <person name="Kohler A."/>
            <person name="Symeonidi A."/>
            <person name="Balestrini R."/>
            <person name="Charron P."/>
            <person name="Duensing N."/>
            <person name="Frei-dit-Frey N."/>
            <person name="Gianinazzi-Pearson V."/>
            <person name="Gilbert B."/>
            <person name="Handa Y."/>
            <person name="Hijri M."/>
            <person name="Kaul R."/>
            <person name="Kawaguchi M."/>
            <person name="Krajinski F."/>
            <person name="Lammers P."/>
            <person name="Lapierre D."/>
            <person name="Masclaux F.G."/>
            <person name="Murat C."/>
            <person name="Morin E."/>
            <person name="Ndikumana S."/>
            <person name="Pagni M."/>
            <person name="Petitpierre D."/>
            <person name="Requena N."/>
            <person name="Rosikiewicz P."/>
            <person name="Riley R."/>
            <person name="Saito K."/>
            <person name="San Clemente H."/>
            <person name="Shapiro H."/>
            <person name="van Tuinen D."/>
            <person name="Becard G."/>
            <person name="Bonfante P."/>
            <person name="Paszkowski U."/>
            <person name="Shachar-Hill Y."/>
            <person name="Young J.P."/>
            <person name="Sanders I.R."/>
            <person name="Henrissat B."/>
            <person name="Rensing S.A."/>
            <person name="Grigoriev I.V."/>
            <person name="Corradi N."/>
            <person name="Roux C."/>
            <person name="Martin F."/>
        </authorList>
    </citation>
    <scope>NUCLEOTIDE SEQUENCE</scope>
    <source>
        <strain evidence="1">DAOM 197198</strain>
    </source>
</reference>
<proteinExistence type="predicted"/>
<organism evidence="1">
    <name type="scientific">Rhizophagus irregularis (strain DAOM 181602 / DAOM 197198 / MUCL 43194)</name>
    <name type="common">Arbuscular mycorrhizal fungus</name>
    <name type="synonym">Glomus intraradices</name>
    <dbReference type="NCBI Taxonomy" id="747089"/>
    <lineage>
        <taxon>Eukaryota</taxon>
        <taxon>Fungi</taxon>
        <taxon>Fungi incertae sedis</taxon>
        <taxon>Mucoromycota</taxon>
        <taxon>Glomeromycotina</taxon>
        <taxon>Glomeromycetes</taxon>
        <taxon>Glomerales</taxon>
        <taxon>Glomeraceae</taxon>
        <taxon>Rhizophagus</taxon>
    </lineage>
</organism>
<protein>
    <submittedName>
        <fullName evidence="1">Uncharacterized protein</fullName>
    </submittedName>
</protein>
<accession>U9URI0</accession>
<sequence length="340" mass="39454">MEQVDQPQYKIVLILSVIKTYIFYLAAKSTTCKYKVNNQFCNGQAKLRRIIKNGGEEYIIGCDKWVRGEKWHRYIKVPGEIDLELLRDLFQGRDIDVNNKENQCCTLVPRASRIKSCDNQVIQGTIIERTCNVQFIKFIPYDLAACPYIALVCIENNSIKAIFDKDTLSEVLNGNLGVMYSVQCKKFDMHNYVFCIEQFGDGLTLILCMLDFQAKSLQNLKCFQIDLTFKRVQGDINKFEVNSYDVMHKLSWECILGDLDPGQAKRLGLVLEKRDPSRNWEEHLTYIFKSCLVHFNRNLIAKKFDNEVYLLAKSIPTKSSAEEVYGCFEKLESYNNQRIM</sequence>
<feature type="non-terminal residue" evidence="1">
    <location>
        <position position="340"/>
    </location>
</feature>
<dbReference type="AlphaFoldDB" id="U9URI0"/>
<gene>
    <name evidence="1" type="ORF">GLOINDRAFT_318862</name>
</gene>
<dbReference type="EMBL" id="KI275110">
    <property type="protein sequence ID" value="ESA23004.1"/>
    <property type="molecule type" value="Genomic_DNA"/>
</dbReference>